<dbReference type="CDD" id="cd03398">
    <property type="entry name" value="PAP2_haloperoxidase"/>
    <property type="match status" value="1"/>
</dbReference>
<reference evidence="4 5" key="1">
    <citation type="submission" date="2018-09" db="EMBL/GenBank/DDBJ databases">
        <title>Streptomyces sp. nov. DS1-2, an endophytic actinomycete isolated from roots of Dendrobium scabrilingue.</title>
        <authorList>
            <person name="Kuncharoen N."/>
            <person name="Kudo T."/>
            <person name="Ohkuma M."/>
            <person name="Yuki M."/>
            <person name="Tanasupawat S."/>
        </authorList>
    </citation>
    <scope>NUCLEOTIDE SEQUENCE [LARGE SCALE GENOMIC DNA]</scope>
    <source>
        <strain evidence="2 5">AZ1-7</strain>
        <strain evidence="3 4">DS1-2</strain>
    </source>
</reference>
<dbReference type="AlphaFoldDB" id="A0A3A9VUJ4"/>
<dbReference type="Proteomes" id="UP000275024">
    <property type="component" value="Unassembled WGS sequence"/>
</dbReference>
<feature type="compositionally biased region" description="Polar residues" evidence="1">
    <location>
        <begin position="1"/>
        <end position="12"/>
    </location>
</feature>
<dbReference type="PANTHER" id="PTHR34599">
    <property type="entry name" value="PEROXIDASE-RELATED"/>
    <property type="match status" value="1"/>
</dbReference>
<dbReference type="PANTHER" id="PTHR34599:SF1">
    <property type="entry name" value="PHOSPHATIDIC ACID PHOSPHATASE TYPE 2_HALOPEROXIDASE DOMAIN-CONTAINING PROTEIN"/>
    <property type="match status" value="1"/>
</dbReference>
<evidence type="ECO:0000313" key="3">
    <source>
        <dbReference type="EMBL" id="RKN15967.1"/>
    </source>
</evidence>
<keyword evidence="4" id="KW-1185">Reference proteome</keyword>
<gene>
    <name evidence="3" type="ORF">D7318_26490</name>
    <name evidence="2" type="ORF">D7319_27445</name>
</gene>
<name>A0A3A9VUJ4_9ACTN</name>
<comment type="caution">
    <text evidence="2">The sequence shown here is derived from an EMBL/GenBank/DDBJ whole genome shotgun (WGS) entry which is preliminary data.</text>
</comment>
<dbReference type="Gene3D" id="1.10.606.20">
    <property type="match status" value="1"/>
</dbReference>
<proteinExistence type="predicted"/>
<protein>
    <submittedName>
        <fullName evidence="2">Phosphatase PAP2 family protein</fullName>
    </submittedName>
</protein>
<evidence type="ECO:0000313" key="4">
    <source>
        <dbReference type="Proteomes" id="UP000268652"/>
    </source>
</evidence>
<sequence length="505" mass="52490">MCSPRPASTWSSAAPCERSTGAPERPVVSTGHGGAAVHASPVRLKRVPRAPPEPRPDGTSGGHTPSCRCHSAVRGWRASGFRLSCQEPPLRSPARLLATAAVAAATALAVTATPTASATPTARTADANGAVDTALEWFEVTNDTLVASGAPTQVTNSRTWAIGWVAATRAVDSAPRGRDRAPFQNAALAGAVHHTLSALAPGRAAELDAALALTLDRTPDGRAEDAGLAAGRAEAEALLAEREGDGLDPASVNVAFPVPEPAPGVWQPTPPGHASPTQAGTRFARPFLLASGDQYRLPAPPALGSPAYEADLAEVRDLGAADSTVRTDLQTETAAFWYGSSATLYTTPLRTALERLDAPLAERTALVALFHVALVDTQIATSDSKYAHLRWRPVTALRAGGDTEWTPLHNTPAHPDHPSGHGTYSGAAEGVLTALTGPTTAPFELTSPTAPGVTRTYTRWSTLSDENVDARVWSGIHTRSADEAGVELGLTVAEHTLRHANALLS</sequence>
<dbReference type="InterPro" id="IPR036938">
    <property type="entry name" value="PAP2/HPO_sf"/>
</dbReference>
<organism evidence="2 5">
    <name type="scientific">Streptomyces radicis</name>
    <dbReference type="NCBI Taxonomy" id="1750517"/>
    <lineage>
        <taxon>Bacteria</taxon>
        <taxon>Bacillati</taxon>
        <taxon>Actinomycetota</taxon>
        <taxon>Actinomycetes</taxon>
        <taxon>Kitasatosporales</taxon>
        <taxon>Streptomycetaceae</taxon>
        <taxon>Streptomyces</taxon>
    </lineage>
</organism>
<dbReference type="OrthoDB" id="103227at2"/>
<evidence type="ECO:0000313" key="2">
    <source>
        <dbReference type="EMBL" id="RKN04761.1"/>
    </source>
</evidence>
<dbReference type="EMBL" id="RBDX01000032">
    <property type="protein sequence ID" value="RKN04761.1"/>
    <property type="molecule type" value="Genomic_DNA"/>
</dbReference>
<dbReference type="InterPro" id="IPR052559">
    <property type="entry name" value="V-haloperoxidase"/>
</dbReference>
<dbReference type="EMBL" id="RBDY01000029">
    <property type="protein sequence ID" value="RKN15967.1"/>
    <property type="molecule type" value="Genomic_DNA"/>
</dbReference>
<dbReference type="SUPFAM" id="SSF48317">
    <property type="entry name" value="Acid phosphatase/Vanadium-dependent haloperoxidase"/>
    <property type="match status" value="1"/>
</dbReference>
<evidence type="ECO:0000256" key="1">
    <source>
        <dbReference type="SAM" id="MobiDB-lite"/>
    </source>
</evidence>
<feature type="region of interest" description="Disordered" evidence="1">
    <location>
        <begin position="1"/>
        <end position="68"/>
    </location>
</feature>
<evidence type="ECO:0000313" key="5">
    <source>
        <dbReference type="Proteomes" id="UP000275024"/>
    </source>
</evidence>
<dbReference type="Proteomes" id="UP000268652">
    <property type="component" value="Unassembled WGS sequence"/>
</dbReference>
<accession>A0A3A9VUJ4</accession>